<organism evidence="1 2">
    <name type="scientific">Mycolicibacterium hippocampi</name>
    <dbReference type="NCBI Taxonomy" id="659824"/>
    <lineage>
        <taxon>Bacteria</taxon>
        <taxon>Bacillati</taxon>
        <taxon>Actinomycetota</taxon>
        <taxon>Actinomycetes</taxon>
        <taxon>Mycobacteriales</taxon>
        <taxon>Mycobacteriaceae</taxon>
        <taxon>Mycolicibacterium</taxon>
    </lineage>
</organism>
<proteinExistence type="predicted"/>
<dbReference type="Proteomes" id="UP000465304">
    <property type="component" value="Unassembled WGS sequence"/>
</dbReference>
<sequence length="267" mass="28743">MLTQNATINRRSLGIVKSISKLGIDVPQQVRAEVQIYEDAERAHDAAQSDYDAAASGLRTAEADEFDTARDGFIQAASDLLTFVQGAGTALIDAAVHRLNAAIYDASPAWESAIVDQFNAVVAQHELNEVAGNLPDLGDPRLINVLSFTRAQGDAVDRWKTASGQLRPLWEAYKRIATHHGHEIGPVNSNNVATNMFTACILGHPGTRRTLEAAAGRLSAMGSVPRPDSVQRYAEISPFVVPVLHGYELNLSALADAAAIRRRVQGL</sequence>
<evidence type="ECO:0000313" key="1">
    <source>
        <dbReference type="EMBL" id="GFH00968.1"/>
    </source>
</evidence>
<comment type="caution">
    <text evidence="1">The sequence shown here is derived from an EMBL/GenBank/DDBJ whole genome shotgun (WGS) entry which is preliminary data.</text>
</comment>
<name>A0A7I9ZK06_9MYCO</name>
<dbReference type="RefSeq" id="WP_163887833.1">
    <property type="nucleotide sequence ID" value="NZ_BLLB01000002.1"/>
</dbReference>
<evidence type="ECO:0000313" key="2">
    <source>
        <dbReference type="Proteomes" id="UP000465304"/>
    </source>
</evidence>
<reference evidence="1 2" key="1">
    <citation type="journal article" date="2019" name="Emerg. Microbes Infect.">
        <title>Comprehensive subspecies identification of 175 nontuberculous mycobacteria species based on 7547 genomic profiles.</title>
        <authorList>
            <person name="Matsumoto Y."/>
            <person name="Kinjo T."/>
            <person name="Motooka D."/>
            <person name="Nabeya D."/>
            <person name="Jung N."/>
            <person name="Uechi K."/>
            <person name="Horii T."/>
            <person name="Iida T."/>
            <person name="Fujita J."/>
            <person name="Nakamura S."/>
        </authorList>
    </citation>
    <scope>NUCLEOTIDE SEQUENCE [LARGE SCALE GENOMIC DNA]</scope>
    <source>
        <strain evidence="1 2">JCM 30996</strain>
    </source>
</reference>
<gene>
    <name evidence="1" type="ORF">MHIP_14510</name>
</gene>
<keyword evidence="2" id="KW-1185">Reference proteome</keyword>
<protein>
    <submittedName>
        <fullName evidence="1">Uncharacterized protein</fullName>
    </submittedName>
</protein>
<dbReference type="AlphaFoldDB" id="A0A7I9ZK06"/>
<dbReference type="EMBL" id="BLLB01000002">
    <property type="protein sequence ID" value="GFH00968.1"/>
    <property type="molecule type" value="Genomic_DNA"/>
</dbReference>
<accession>A0A7I9ZK06</accession>